<reference evidence="2" key="1">
    <citation type="journal article" date="2020" name="Fungal Divers.">
        <title>Resolving the Mortierellaceae phylogeny through synthesis of multi-gene phylogenetics and phylogenomics.</title>
        <authorList>
            <person name="Vandepol N."/>
            <person name="Liber J."/>
            <person name="Desiro A."/>
            <person name="Na H."/>
            <person name="Kennedy M."/>
            <person name="Barry K."/>
            <person name="Grigoriev I.V."/>
            <person name="Miller A.N."/>
            <person name="O'Donnell K."/>
            <person name="Stajich J.E."/>
            <person name="Bonito G."/>
        </authorList>
    </citation>
    <scope>NUCLEOTIDE SEQUENCE</scope>
    <source>
        <strain evidence="2">REB-010B</strain>
    </source>
</reference>
<dbReference type="Pfam" id="PF00293">
    <property type="entry name" value="NUDIX"/>
    <property type="match status" value="1"/>
</dbReference>
<evidence type="ECO:0000313" key="3">
    <source>
        <dbReference type="Proteomes" id="UP000738325"/>
    </source>
</evidence>
<dbReference type="InterPro" id="IPR015797">
    <property type="entry name" value="NUDIX_hydrolase-like_dom_sf"/>
</dbReference>
<dbReference type="GO" id="GO:0010945">
    <property type="term" value="F:coenzyme A diphosphatase activity"/>
    <property type="evidence" value="ECO:0007669"/>
    <property type="project" value="InterPro"/>
</dbReference>
<dbReference type="SUPFAM" id="SSF55811">
    <property type="entry name" value="Nudix"/>
    <property type="match status" value="1"/>
</dbReference>
<name>A0A9P6UZ86_9FUNG</name>
<sequence>MSQPGAKYLNEKSLKALELLRSHPYPVDNFHTSKRYAVLVALIANNDGDLEVILTVRSTLLRTGAGDSACPGGKMDLDDVDLIATAKREAWEEVRLPPSESQLLTISAPILSRQMQLVTPIVVYCPNMTTADISSLCPNPGEVDAIFTTPLEYFLNPQPELHSFIEMQWTHSLHRIHSFEGCGASNHVIREQELTSKNDRRPTSSLASSRKIDRTNVGWIVYGMTANILLEVGKIAYQREPAFQMYAQGQITDVGRNAEWFNDSFRPRSSL</sequence>
<dbReference type="InterPro" id="IPR045121">
    <property type="entry name" value="CoAse"/>
</dbReference>
<dbReference type="PROSITE" id="PS51462">
    <property type="entry name" value="NUDIX"/>
    <property type="match status" value="1"/>
</dbReference>
<protein>
    <recommendedName>
        <fullName evidence="1">Nudix hydrolase domain-containing protein</fullName>
    </recommendedName>
</protein>
<evidence type="ECO:0000259" key="1">
    <source>
        <dbReference type="PROSITE" id="PS51462"/>
    </source>
</evidence>
<feature type="domain" description="Nudix hydrolase" evidence="1">
    <location>
        <begin position="33"/>
        <end position="172"/>
    </location>
</feature>
<accession>A0A9P6UZ86</accession>
<dbReference type="CDD" id="cd03426">
    <property type="entry name" value="NUDIX_CoAse_Nudt7"/>
    <property type="match status" value="1"/>
</dbReference>
<dbReference type="PANTHER" id="PTHR12992:SF45">
    <property type="entry name" value="NUDIX HYDROLASE DOMAIN-CONTAINING PROTEIN"/>
    <property type="match status" value="1"/>
</dbReference>
<keyword evidence="3" id="KW-1185">Reference proteome</keyword>
<organism evidence="2 3">
    <name type="scientific">Dissophora globulifera</name>
    <dbReference type="NCBI Taxonomy" id="979702"/>
    <lineage>
        <taxon>Eukaryota</taxon>
        <taxon>Fungi</taxon>
        <taxon>Fungi incertae sedis</taxon>
        <taxon>Mucoromycota</taxon>
        <taxon>Mortierellomycotina</taxon>
        <taxon>Mortierellomycetes</taxon>
        <taxon>Mortierellales</taxon>
        <taxon>Mortierellaceae</taxon>
        <taxon>Dissophora</taxon>
    </lineage>
</organism>
<dbReference type="GO" id="GO:0015938">
    <property type="term" value="P:coenzyme A catabolic process"/>
    <property type="evidence" value="ECO:0007669"/>
    <property type="project" value="TreeGrafter"/>
</dbReference>
<dbReference type="Gene3D" id="3.90.79.10">
    <property type="entry name" value="Nucleoside Triphosphate Pyrophosphohydrolase"/>
    <property type="match status" value="1"/>
</dbReference>
<dbReference type="OrthoDB" id="10260614at2759"/>
<dbReference type="Proteomes" id="UP000738325">
    <property type="component" value="Unassembled WGS sequence"/>
</dbReference>
<gene>
    <name evidence="2" type="ORF">BGZ99_008548</name>
</gene>
<dbReference type="AlphaFoldDB" id="A0A9P6UZ86"/>
<dbReference type="EMBL" id="JAAAIP010000067">
    <property type="protein sequence ID" value="KAG0326998.1"/>
    <property type="molecule type" value="Genomic_DNA"/>
</dbReference>
<dbReference type="InterPro" id="IPR000086">
    <property type="entry name" value="NUDIX_hydrolase_dom"/>
</dbReference>
<comment type="caution">
    <text evidence="2">The sequence shown here is derived from an EMBL/GenBank/DDBJ whole genome shotgun (WGS) entry which is preliminary data.</text>
</comment>
<evidence type="ECO:0000313" key="2">
    <source>
        <dbReference type="EMBL" id="KAG0326998.1"/>
    </source>
</evidence>
<dbReference type="PANTHER" id="PTHR12992">
    <property type="entry name" value="NUDIX HYDROLASE"/>
    <property type="match status" value="1"/>
</dbReference>
<proteinExistence type="predicted"/>